<dbReference type="NCBIfam" id="TIGR01461">
    <property type="entry name" value="greB"/>
    <property type="match status" value="1"/>
</dbReference>
<dbReference type="PANTHER" id="PTHR30437:SF6">
    <property type="entry name" value="TRANSCRIPTION ELONGATION FACTOR GREB"/>
    <property type="match status" value="1"/>
</dbReference>
<dbReference type="PIRSF" id="PIRSF006092">
    <property type="entry name" value="GreA_GreB"/>
    <property type="match status" value="1"/>
</dbReference>
<keyword evidence="8" id="KW-0251">Elongation factor</keyword>
<dbReference type="Proteomes" id="UP000179037">
    <property type="component" value="Unassembled WGS sequence"/>
</dbReference>
<organism evidence="8 9">
    <name type="scientific">Candidatus Muproteobacteria bacterium RIFCSPLOWO2_01_FULL_60_18</name>
    <dbReference type="NCBI Taxonomy" id="1817768"/>
    <lineage>
        <taxon>Bacteria</taxon>
        <taxon>Pseudomonadati</taxon>
        <taxon>Pseudomonadota</taxon>
        <taxon>Candidatus Muproteobacteria</taxon>
    </lineage>
</organism>
<evidence type="ECO:0000313" key="8">
    <source>
        <dbReference type="EMBL" id="OGI50413.1"/>
    </source>
</evidence>
<dbReference type="AlphaFoldDB" id="A0A1F6TZ65"/>
<comment type="similarity">
    <text evidence="4">Belongs to the GreA/GreB family. GreB subfamily.</text>
</comment>
<protein>
    <recommendedName>
        <fullName evidence="4">Transcription elongation factor GreB</fullName>
    </recommendedName>
    <alternativeName>
        <fullName evidence="4">Transcript cleavage factor GreB</fullName>
    </alternativeName>
</protein>
<dbReference type="PROSITE" id="PS00829">
    <property type="entry name" value="GREAB_1"/>
    <property type="match status" value="1"/>
</dbReference>
<dbReference type="FunFam" id="1.10.287.180:FF:000001">
    <property type="entry name" value="Transcription elongation factor GreA"/>
    <property type="match status" value="1"/>
</dbReference>
<dbReference type="InterPro" id="IPR018151">
    <property type="entry name" value="TF_GreA/GreB_CS"/>
</dbReference>
<dbReference type="STRING" id="1817768.A3A87_01015"/>
<evidence type="ECO:0000256" key="5">
    <source>
        <dbReference type="RuleBase" id="RU000556"/>
    </source>
</evidence>
<dbReference type="InterPro" id="IPR006359">
    <property type="entry name" value="Tscrpt_elong_fac_GreA"/>
</dbReference>
<accession>A0A1F6TZ65</accession>
<comment type="function">
    <text evidence="4">Necessary for efficient RNA polymerase transcription elongation past template-encoded arresting sites. The arresting sites in DNA have the property of trapping a certain fraction of elongating RNA polymerases that pass through, resulting in locked ternary complexes. Cleavage of the nascent transcript by cleavage factors such as GreA or GreB allows the resumption of elongation from the new 3'terminus. GreB releases sequences of up to 9 nucleotides in length.</text>
</comment>
<dbReference type="Gene3D" id="3.10.50.30">
    <property type="entry name" value="Transcription elongation factor, GreA/GreB, C-terminal domain"/>
    <property type="match status" value="1"/>
</dbReference>
<dbReference type="HAMAP" id="MF_00930">
    <property type="entry name" value="GreB"/>
    <property type="match status" value="1"/>
</dbReference>
<dbReference type="NCBIfam" id="TIGR01462">
    <property type="entry name" value="greA"/>
    <property type="match status" value="1"/>
</dbReference>
<dbReference type="Pfam" id="PF01272">
    <property type="entry name" value="GreA_GreB"/>
    <property type="match status" value="1"/>
</dbReference>
<dbReference type="Gene3D" id="1.10.287.180">
    <property type="entry name" value="Transcription elongation factor, GreA/GreB, N-terminal domain"/>
    <property type="match status" value="1"/>
</dbReference>
<dbReference type="InterPro" id="IPR036953">
    <property type="entry name" value="GreA/GreB_C_sf"/>
</dbReference>
<dbReference type="PROSITE" id="PS00830">
    <property type="entry name" value="GREAB_2"/>
    <property type="match status" value="1"/>
</dbReference>
<name>A0A1F6TZ65_9PROT</name>
<dbReference type="NCBIfam" id="NF001263">
    <property type="entry name" value="PRK00226.1-4"/>
    <property type="match status" value="1"/>
</dbReference>
<dbReference type="InterPro" id="IPR028624">
    <property type="entry name" value="Tscrpt_elong_fac_GreA/B"/>
</dbReference>
<feature type="domain" description="Transcription elongation factor GreA/GreB N-terminal" evidence="7">
    <location>
        <begin position="14"/>
        <end position="83"/>
    </location>
</feature>
<dbReference type="SUPFAM" id="SSF46557">
    <property type="entry name" value="GreA transcript cleavage protein, N-terminal domain"/>
    <property type="match status" value="1"/>
</dbReference>
<evidence type="ECO:0000313" key="9">
    <source>
        <dbReference type="Proteomes" id="UP000179037"/>
    </source>
</evidence>
<evidence type="ECO:0000256" key="4">
    <source>
        <dbReference type="HAMAP-Rule" id="MF_00930"/>
    </source>
</evidence>
<keyword evidence="2 4" id="KW-0238">DNA-binding</keyword>
<keyword evidence="1 4" id="KW-0805">Transcription regulation</keyword>
<evidence type="ECO:0000259" key="6">
    <source>
        <dbReference type="Pfam" id="PF01272"/>
    </source>
</evidence>
<dbReference type="GO" id="GO:0032784">
    <property type="term" value="P:regulation of DNA-templated transcription elongation"/>
    <property type="evidence" value="ECO:0007669"/>
    <property type="project" value="UniProtKB-UniRule"/>
</dbReference>
<keyword evidence="3 4" id="KW-0804">Transcription</keyword>
<evidence type="ECO:0000259" key="7">
    <source>
        <dbReference type="Pfam" id="PF03449"/>
    </source>
</evidence>
<evidence type="ECO:0000256" key="1">
    <source>
        <dbReference type="ARBA" id="ARBA00023015"/>
    </source>
</evidence>
<comment type="caution">
    <text evidence="8">The sequence shown here is derived from an EMBL/GenBank/DDBJ whole genome shotgun (WGS) entry which is preliminary data.</text>
</comment>
<dbReference type="InterPro" id="IPR022691">
    <property type="entry name" value="Tscrpt_elong_fac_GreA/B_N"/>
</dbReference>
<comment type="function">
    <text evidence="5">Necessary for efficient RNA polymerase transcription elongation past template-encoded arresting sites. The arresting sites in DNA have the property of trapping a certain fraction of elongating RNA polymerases that pass through, resulting in locked ternary complexes. Cleavage of the nascent transcript by cleavage factors such as GreA or GreB allows the resumption of elongation from the new 3'terminus. GreA releases sequences of 2 to 3 nucleotides.</text>
</comment>
<keyword evidence="8" id="KW-0648">Protein biosynthesis</keyword>
<dbReference type="InterPro" id="IPR001437">
    <property type="entry name" value="Tscrpt_elong_fac_GreA/B_C"/>
</dbReference>
<gene>
    <name evidence="4" type="primary">greB</name>
    <name evidence="8" type="ORF">A3A87_01015</name>
</gene>
<evidence type="ECO:0000256" key="3">
    <source>
        <dbReference type="ARBA" id="ARBA00023163"/>
    </source>
</evidence>
<feature type="domain" description="Transcription elongation factor GreA/GreB C-terminal" evidence="6">
    <location>
        <begin position="91"/>
        <end position="164"/>
    </location>
</feature>
<dbReference type="HAMAP" id="MF_00105">
    <property type="entry name" value="GreA_GreB"/>
    <property type="match status" value="1"/>
</dbReference>
<proteinExistence type="inferred from homology"/>
<dbReference type="Pfam" id="PF03449">
    <property type="entry name" value="GreA_GreB_N"/>
    <property type="match status" value="1"/>
</dbReference>
<dbReference type="GO" id="GO:0070063">
    <property type="term" value="F:RNA polymerase binding"/>
    <property type="evidence" value="ECO:0007669"/>
    <property type="project" value="InterPro"/>
</dbReference>
<dbReference type="InterPro" id="IPR036805">
    <property type="entry name" value="Tscrpt_elong_fac_GreA/B_N_sf"/>
</dbReference>
<dbReference type="PANTHER" id="PTHR30437">
    <property type="entry name" value="TRANSCRIPTION ELONGATION FACTOR GREA"/>
    <property type="match status" value="1"/>
</dbReference>
<dbReference type="NCBIfam" id="NF002506">
    <property type="entry name" value="PRK01885.1"/>
    <property type="match status" value="1"/>
</dbReference>
<evidence type="ECO:0000256" key="2">
    <source>
        <dbReference type="ARBA" id="ARBA00023125"/>
    </source>
</evidence>
<dbReference type="SUPFAM" id="SSF54534">
    <property type="entry name" value="FKBP-like"/>
    <property type="match status" value="1"/>
</dbReference>
<reference evidence="8 9" key="1">
    <citation type="journal article" date="2016" name="Nat. Commun.">
        <title>Thousands of microbial genomes shed light on interconnected biogeochemical processes in an aquifer system.</title>
        <authorList>
            <person name="Anantharaman K."/>
            <person name="Brown C.T."/>
            <person name="Hug L.A."/>
            <person name="Sharon I."/>
            <person name="Castelle C.J."/>
            <person name="Probst A.J."/>
            <person name="Thomas B.C."/>
            <person name="Singh A."/>
            <person name="Wilkins M.J."/>
            <person name="Karaoz U."/>
            <person name="Brodie E.L."/>
            <person name="Williams K.H."/>
            <person name="Hubbard S.S."/>
            <person name="Banfield J.F."/>
        </authorList>
    </citation>
    <scope>NUCLEOTIDE SEQUENCE [LARGE SCALE GENOMIC DNA]</scope>
</reference>
<dbReference type="InterPro" id="IPR006358">
    <property type="entry name" value="Tscrpt_elong_fac_GreB"/>
</dbReference>
<sequence length="179" mass="20255">MGRNRLPPAKSSAYITPQGAQRLREELDHLWRVKRPQVTQAVSEAAAQGDRSENAEYIYGKKQLREIDRRIRFLQKRLDSLVIVDRPPSDTSRVYFGAWVRLQSESGDVAEYRIVGPDESDLNKGFISIDSPLARALLKKTADDAVTVSLPRGQTVYTILEISYTPFDENLPHNTLNAD</sequence>
<dbReference type="FunFam" id="3.10.50.30:FF:000001">
    <property type="entry name" value="Transcription elongation factor GreA"/>
    <property type="match status" value="1"/>
</dbReference>
<dbReference type="EMBL" id="MFTC01000070">
    <property type="protein sequence ID" value="OGI50413.1"/>
    <property type="molecule type" value="Genomic_DNA"/>
</dbReference>
<dbReference type="InterPro" id="IPR023459">
    <property type="entry name" value="Tscrpt_elong_fac_GreA/B_fam"/>
</dbReference>
<dbReference type="GO" id="GO:0006354">
    <property type="term" value="P:DNA-templated transcription elongation"/>
    <property type="evidence" value="ECO:0007669"/>
    <property type="project" value="TreeGrafter"/>
</dbReference>
<dbReference type="GO" id="GO:0003746">
    <property type="term" value="F:translation elongation factor activity"/>
    <property type="evidence" value="ECO:0007669"/>
    <property type="project" value="UniProtKB-KW"/>
</dbReference>
<dbReference type="GO" id="GO:0003677">
    <property type="term" value="F:DNA binding"/>
    <property type="evidence" value="ECO:0007669"/>
    <property type="project" value="UniProtKB-UniRule"/>
</dbReference>